<name>A0A7E4V678_PANRE</name>
<dbReference type="Proteomes" id="UP000492821">
    <property type="component" value="Unassembled WGS sequence"/>
</dbReference>
<evidence type="ECO:0000313" key="3">
    <source>
        <dbReference type="WBParaSite" id="Pan_g17022.t1"/>
    </source>
</evidence>
<dbReference type="InterPro" id="IPR032675">
    <property type="entry name" value="LRR_dom_sf"/>
</dbReference>
<dbReference type="Gene3D" id="3.80.10.10">
    <property type="entry name" value="Ribonuclease Inhibitor"/>
    <property type="match status" value="1"/>
</dbReference>
<dbReference type="WBParaSite" id="Pan_g17022.t1">
    <property type="protein sequence ID" value="Pan_g17022.t1"/>
    <property type="gene ID" value="Pan_g17022"/>
</dbReference>
<dbReference type="SUPFAM" id="SSF52058">
    <property type="entry name" value="L domain-like"/>
    <property type="match status" value="1"/>
</dbReference>
<evidence type="ECO:0000313" key="2">
    <source>
        <dbReference type="Proteomes" id="UP000492821"/>
    </source>
</evidence>
<accession>A0A7E4V678</accession>
<keyword evidence="2" id="KW-1185">Reference proteome</keyword>
<protein>
    <submittedName>
        <fullName evidence="3">Recep_L_domain domain-containing protein</fullName>
    </submittedName>
</protein>
<reference evidence="2" key="1">
    <citation type="journal article" date="2013" name="Genetics">
        <title>The draft genome and transcriptome of Panagrellus redivivus are shaped by the harsh demands of a free-living lifestyle.</title>
        <authorList>
            <person name="Srinivasan J."/>
            <person name="Dillman A.R."/>
            <person name="Macchietto M.G."/>
            <person name="Heikkinen L."/>
            <person name="Lakso M."/>
            <person name="Fracchia K.M."/>
            <person name="Antoshechkin I."/>
            <person name="Mortazavi A."/>
            <person name="Wong G."/>
            <person name="Sternberg P.W."/>
        </authorList>
    </citation>
    <scope>NUCLEOTIDE SEQUENCE [LARGE SCALE GENOMIC DNA]</scope>
    <source>
        <strain evidence="2">MT8872</strain>
    </source>
</reference>
<dbReference type="AlphaFoldDB" id="A0A7E4V678"/>
<sequence length="168" mass="19016">MSSFNTRITIFIFAILITHVFVTLPNGCDENKTYGFVYCSNVSFHDTIEHFRGLTLDSLDFTYCSEPIGRLQSLPPINLKEFTINYCGITEIDDAVFADVSVMPDVEVLDFAYNNITKVPSFGVKPYLTNIKLRHNLLTEINDSAFSGSRLLIIDNFVFTQTLTTPTY</sequence>
<proteinExistence type="predicted"/>
<evidence type="ECO:0000256" key="1">
    <source>
        <dbReference type="SAM" id="SignalP"/>
    </source>
</evidence>
<keyword evidence="1" id="KW-0732">Signal</keyword>
<feature type="signal peptide" evidence="1">
    <location>
        <begin position="1"/>
        <end position="22"/>
    </location>
</feature>
<organism evidence="2 3">
    <name type="scientific">Panagrellus redivivus</name>
    <name type="common">Microworm</name>
    <dbReference type="NCBI Taxonomy" id="6233"/>
    <lineage>
        <taxon>Eukaryota</taxon>
        <taxon>Metazoa</taxon>
        <taxon>Ecdysozoa</taxon>
        <taxon>Nematoda</taxon>
        <taxon>Chromadorea</taxon>
        <taxon>Rhabditida</taxon>
        <taxon>Tylenchina</taxon>
        <taxon>Panagrolaimomorpha</taxon>
        <taxon>Panagrolaimoidea</taxon>
        <taxon>Panagrolaimidae</taxon>
        <taxon>Panagrellus</taxon>
    </lineage>
</organism>
<feature type="chain" id="PRO_5028884840" evidence="1">
    <location>
        <begin position="23"/>
        <end position="168"/>
    </location>
</feature>
<reference evidence="3" key="2">
    <citation type="submission" date="2020-10" db="UniProtKB">
        <authorList>
            <consortium name="WormBaseParasite"/>
        </authorList>
    </citation>
    <scope>IDENTIFICATION</scope>
</reference>